<evidence type="ECO:0000313" key="2">
    <source>
        <dbReference type="Proteomes" id="UP000308600"/>
    </source>
</evidence>
<dbReference type="Proteomes" id="UP000308600">
    <property type="component" value="Unassembled WGS sequence"/>
</dbReference>
<organism evidence="1 2">
    <name type="scientific">Pluteus cervinus</name>
    <dbReference type="NCBI Taxonomy" id="181527"/>
    <lineage>
        <taxon>Eukaryota</taxon>
        <taxon>Fungi</taxon>
        <taxon>Dikarya</taxon>
        <taxon>Basidiomycota</taxon>
        <taxon>Agaricomycotina</taxon>
        <taxon>Agaricomycetes</taxon>
        <taxon>Agaricomycetidae</taxon>
        <taxon>Agaricales</taxon>
        <taxon>Pluteineae</taxon>
        <taxon>Pluteaceae</taxon>
        <taxon>Pluteus</taxon>
    </lineage>
</organism>
<dbReference type="EMBL" id="ML208277">
    <property type="protein sequence ID" value="TFK73251.1"/>
    <property type="molecule type" value="Genomic_DNA"/>
</dbReference>
<proteinExistence type="predicted"/>
<keyword evidence="2" id="KW-1185">Reference proteome</keyword>
<gene>
    <name evidence="1" type="ORF">BDN72DRAFT_213600</name>
</gene>
<evidence type="ECO:0000313" key="1">
    <source>
        <dbReference type="EMBL" id="TFK73251.1"/>
    </source>
</evidence>
<accession>A0ACD3B604</accession>
<reference evidence="1 2" key="1">
    <citation type="journal article" date="2019" name="Nat. Ecol. Evol.">
        <title>Megaphylogeny resolves global patterns of mushroom evolution.</title>
        <authorList>
            <person name="Varga T."/>
            <person name="Krizsan K."/>
            <person name="Foldi C."/>
            <person name="Dima B."/>
            <person name="Sanchez-Garcia M."/>
            <person name="Sanchez-Ramirez S."/>
            <person name="Szollosi G.J."/>
            <person name="Szarkandi J.G."/>
            <person name="Papp V."/>
            <person name="Albert L."/>
            <person name="Andreopoulos W."/>
            <person name="Angelini C."/>
            <person name="Antonin V."/>
            <person name="Barry K.W."/>
            <person name="Bougher N.L."/>
            <person name="Buchanan P."/>
            <person name="Buyck B."/>
            <person name="Bense V."/>
            <person name="Catcheside P."/>
            <person name="Chovatia M."/>
            <person name="Cooper J."/>
            <person name="Damon W."/>
            <person name="Desjardin D."/>
            <person name="Finy P."/>
            <person name="Geml J."/>
            <person name="Haridas S."/>
            <person name="Hughes K."/>
            <person name="Justo A."/>
            <person name="Karasinski D."/>
            <person name="Kautmanova I."/>
            <person name="Kiss B."/>
            <person name="Kocsube S."/>
            <person name="Kotiranta H."/>
            <person name="LaButti K.M."/>
            <person name="Lechner B.E."/>
            <person name="Liimatainen K."/>
            <person name="Lipzen A."/>
            <person name="Lukacs Z."/>
            <person name="Mihaltcheva S."/>
            <person name="Morgado L.N."/>
            <person name="Niskanen T."/>
            <person name="Noordeloos M.E."/>
            <person name="Ohm R.A."/>
            <person name="Ortiz-Santana B."/>
            <person name="Ovrebo C."/>
            <person name="Racz N."/>
            <person name="Riley R."/>
            <person name="Savchenko A."/>
            <person name="Shiryaev A."/>
            <person name="Soop K."/>
            <person name="Spirin V."/>
            <person name="Szebenyi C."/>
            <person name="Tomsovsky M."/>
            <person name="Tulloss R.E."/>
            <person name="Uehling J."/>
            <person name="Grigoriev I.V."/>
            <person name="Vagvolgyi C."/>
            <person name="Papp T."/>
            <person name="Martin F.M."/>
            <person name="Miettinen O."/>
            <person name="Hibbett D.S."/>
            <person name="Nagy L.G."/>
        </authorList>
    </citation>
    <scope>NUCLEOTIDE SEQUENCE [LARGE SCALE GENOMIC DNA]</scope>
    <source>
        <strain evidence="1 2">NL-1719</strain>
    </source>
</reference>
<sequence length="364" mass="41338">MPPVNYETTIGAFEIGVLIAMFLFGVTTMQTFSYYRKFPADNRGMKIFVGVIWMLECLQSGLIANSLYWLTIKNYGQADAINQPLRALCFATILFAIITCSIQGFFTYRLHLLINSWVVPCICWSLSTSTFAGHIVVATFGLMSDSFLEWRNKWRVMISCLLVTSTTVDVLIAGCLTYRRWRRRRESLARHQPTTKVEEMNTDLCHTGATHKPVDKLIVWSLETCLATSTLMLLMLILFVSMNNFAWITVFFTISRLFSNSFLASLHGRESLRNDADEPLRFVDCDIRSSGSGLSHIPRPDSESSTAKLRMSTSFNTENDLNLTLAKDLAPLPRFPNPRDPRSYGRSRSTKAAAYMMSRRSMDI</sequence>
<name>A0ACD3B604_9AGAR</name>
<protein>
    <submittedName>
        <fullName evidence="1">Uncharacterized protein</fullName>
    </submittedName>
</protein>